<reference evidence="1 2" key="2">
    <citation type="journal article" date="2012" name="Proc. Natl. Acad. Sci. U.S.A.">
        <title>Antigenic diversity is generated by distinct evolutionary mechanisms in African trypanosome species.</title>
        <authorList>
            <person name="Jackson A.P."/>
            <person name="Berry A."/>
            <person name="Aslett M."/>
            <person name="Allison H.C."/>
            <person name="Burton P."/>
            <person name="Vavrova-Anderson J."/>
            <person name="Brown R."/>
            <person name="Browne H."/>
            <person name="Corton N."/>
            <person name="Hauser H."/>
            <person name="Gamble J."/>
            <person name="Gilderthorp R."/>
            <person name="Marcello L."/>
            <person name="McQuillan J."/>
            <person name="Otto T.D."/>
            <person name="Quail M.A."/>
            <person name="Sanders M.J."/>
            <person name="van Tonder A."/>
            <person name="Ginger M.L."/>
            <person name="Field M.C."/>
            <person name="Barry J.D."/>
            <person name="Hertz-Fowler C."/>
            <person name="Berriman M."/>
        </authorList>
    </citation>
    <scope>NUCLEOTIDE SEQUENCE [LARGE SCALE GENOMIC DNA]</scope>
    <source>
        <strain evidence="1 2">IL3000</strain>
    </source>
</reference>
<sequence>MSFDPRALVYVLSCCCFIKSCLQHFEFGLGVFLGPRLSRGLREGLPSGVFQHHAPSCKFQDSQAHREILSGRTIHYQTREKLPKEKNILSEVAQSQKNTHVMPSLISGYYTRSLKTQDTIHRSHEAQEEGRLQCGYFSPC</sequence>
<evidence type="ECO:0000313" key="1">
    <source>
        <dbReference type="EMBL" id="CCD12659.1"/>
    </source>
</evidence>
<keyword evidence="2" id="KW-1185">Reference proteome</keyword>
<organism evidence="1 2">
    <name type="scientific">Trypanosoma congolense (strain IL3000)</name>
    <dbReference type="NCBI Taxonomy" id="1068625"/>
    <lineage>
        <taxon>Eukaryota</taxon>
        <taxon>Discoba</taxon>
        <taxon>Euglenozoa</taxon>
        <taxon>Kinetoplastea</taxon>
        <taxon>Metakinetoplastina</taxon>
        <taxon>Trypanosomatida</taxon>
        <taxon>Trypanosomatidae</taxon>
        <taxon>Trypanosoma</taxon>
        <taxon>Nannomonas</taxon>
    </lineage>
</organism>
<dbReference type="Proteomes" id="UP000000702">
    <property type="component" value="Unassembled WGS sequence"/>
</dbReference>
<proteinExistence type="predicted"/>
<gene>
    <name evidence="1" type="ORF">TCIL3000_0_35190</name>
</gene>
<reference evidence="2" key="1">
    <citation type="submission" date="2011-07" db="EMBL/GenBank/DDBJ databases">
        <title>Divergent evolution of antigenic variation in African trypanosomes.</title>
        <authorList>
            <person name="Jackson A.P."/>
            <person name="Berry A."/>
            <person name="Allison H.C."/>
            <person name="Burton P."/>
            <person name="Anderson J."/>
            <person name="Aslett M."/>
            <person name="Brown R."/>
            <person name="Corton N."/>
            <person name="Harris D."/>
            <person name="Hauser H."/>
            <person name="Gamble J."/>
            <person name="Gilderthorp R."/>
            <person name="McQuillan J."/>
            <person name="Quail M.A."/>
            <person name="Sanders M."/>
            <person name="Van Tonder A."/>
            <person name="Ginger M.L."/>
            <person name="Donelson J.E."/>
            <person name="Field M.C."/>
            <person name="Barry J.D."/>
            <person name="Berriman M."/>
            <person name="Hertz-Fowler C."/>
        </authorList>
    </citation>
    <scope>NUCLEOTIDE SEQUENCE [LARGE SCALE GENOMIC DNA]</scope>
    <source>
        <strain evidence="2">IL3000</strain>
    </source>
</reference>
<dbReference type="AlphaFoldDB" id="F9W655"/>
<name>F9W655_TRYCI</name>
<dbReference type="EMBL" id="CAEQ01000823">
    <property type="protein sequence ID" value="CCD12659.1"/>
    <property type="molecule type" value="Genomic_DNA"/>
</dbReference>
<evidence type="ECO:0000313" key="2">
    <source>
        <dbReference type="Proteomes" id="UP000000702"/>
    </source>
</evidence>
<protein>
    <submittedName>
        <fullName evidence="1">Uncharacterized protein</fullName>
    </submittedName>
</protein>
<accession>F9W655</accession>
<comment type="caution">
    <text evidence="1">The sequence shown here is derived from an EMBL/GenBank/DDBJ whole genome shotgun (WGS) entry which is preliminary data.</text>
</comment>